<dbReference type="Pfam" id="PF07495">
    <property type="entry name" value="Y_Y_Y"/>
    <property type="match status" value="1"/>
</dbReference>
<evidence type="ECO:0000313" key="9">
    <source>
        <dbReference type="EMBL" id="KAB1070902.1"/>
    </source>
</evidence>
<sequence length="1080" mass="122601">MQKSTAHIFLALVFYILMTPSIYAQGNASFFEKIGIKNGLSSSYPTSIIQDSKGFIWIGTNNGLNKYDGYQSKIYTYDANNNNSISDNWITSLLEDSYGNIWIGTDGGGLNLYNTTTGDITRFKHQGDTPNSISSDVILSIYEDNQNRLWVGTKNGLNLLDRSKLNFQHWKQPNTCEKCTYSVNSIYADDKNNLWIGDEYYGLYYFNTLNGEFTKPHLKYANKNKLPSKFINDLYFSKGNLWVGTDTGLVLLNTVKETSEKISIQPPSDKQIIEDVFIMKIYSDNHGGLWFGTKGNGLAHYTLETNQMNWYKSNGDSDYKIGSNTIEDILLDKSKNVWIATRGSGLNKFNLSHLKFKQWKNDEINSLVHNNVRALLQDLDGTVWIGTNHGLSRYSPKTKTFKNYITDFDYKADIKNPRIRSIFRSKNNVLWIGTQNGGLYQYDEKKDRFILANDYANSLEARTTRHLASIYEPEEGKLLLGTAGTGFISYNTLTGTFKHLYPKDAPNSILLSLNVKCVLKASDSEIWVGSNRGLLLLNINTLKFKQWKYEEGCENCLPGNKIRSLFKDQNNNLWIGTRSGLALFNPITESFTNFDINDGLPSNIIFGILPGSDDHIWLTTPNGLSRVNPNNFQFKNITIPENNILDLGGHSEGLNGNLLVGGTGGLTIFNPKDIKPNLHIPEVVFTDIKVDNQSMAFDKNISEIQSIDLRHDQNNLTFEFSALEFTNSQINKYKYKLEGFNDHWVEYGNKHDLTFTNLDPNTYVLKIKGSNNEGLWNEKKRSLTINISPPWWKTLWFKILSFLVIIGSIFSIYYLRISSLKSTEKRLKKEVAKQTKELLKNNKKLERLHKEKDGIIGIIAHDLRGPLNNIHGLIYLLEDNGNLDDEQKTYTKYINESVANGNSLINDLLFMSNINLPEKRIKPEIFDLSECINEWEKSYVTRLANKNQILQKHIGNGLLRINTDRKSLTRIFDNLMTNAIKFSDKGSVIDLSINPVDDRVIISFKDNGPGMSKNDQKMAFKMFQKLSAQPTDGESSHGLGLAIVKTLVEKLNGTIKIESTMGEGTTFIITLPKEISKDVN</sequence>
<dbReference type="PANTHER" id="PTHR43547">
    <property type="entry name" value="TWO-COMPONENT HISTIDINE KINASE"/>
    <property type="match status" value="1"/>
</dbReference>
<dbReference type="Proteomes" id="UP000441333">
    <property type="component" value="Unassembled WGS sequence"/>
</dbReference>
<keyword evidence="6" id="KW-0175">Coiled coil</keyword>
<keyword evidence="4" id="KW-0808">Transferase</keyword>
<dbReference type="Pfam" id="PF00512">
    <property type="entry name" value="HisKA"/>
    <property type="match status" value="1"/>
</dbReference>
<dbReference type="InterPro" id="IPR013783">
    <property type="entry name" value="Ig-like_fold"/>
</dbReference>
<dbReference type="FunFam" id="3.30.565.10:FF:000006">
    <property type="entry name" value="Sensor histidine kinase WalK"/>
    <property type="match status" value="1"/>
</dbReference>
<evidence type="ECO:0000259" key="8">
    <source>
        <dbReference type="PROSITE" id="PS50109"/>
    </source>
</evidence>
<gene>
    <name evidence="9" type="ORF">F6U93_01545</name>
</gene>
<dbReference type="PANTHER" id="PTHR43547:SF2">
    <property type="entry name" value="HYBRID SIGNAL TRANSDUCTION HISTIDINE KINASE C"/>
    <property type="match status" value="1"/>
</dbReference>
<proteinExistence type="predicted"/>
<dbReference type="GO" id="GO:0000155">
    <property type="term" value="F:phosphorelay sensor kinase activity"/>
    <property type="evidence" value="ECO:0007669"/>
    <property type="project" value="InterPro"/>
</dbReference>
<dbReference type="InterPro" id="IPR003661">
    <property type="entry name" value="HisK_dim/P_dom"/>
</dbReference>
<dbReference type="RefSeq" id="WP_150936186.1">
    <property type="nucleotide sequence ID" value="NZ_WAAT01000008.1"/>
</dbReference>
<evidence type="ECO:0000256" key="2">
    <source>
        <dbReference type="ARBA" id="ARBA00012438"/>
    </source>
</evidence>
<dbReference type="InterPro" id="IPR003594">
    <property type="entry name" value="HATPase_dom"/>
</dbReference>
<dbReference type="InterPro" id="IPR005467">
    <property type="entry name" value="His_kinase_dom"/>
</dbReference>
<dbReference type="EMBL" id="WAAT01000008">
    <property type="protein sequence ID" value="KAB1070902.1"/>
    <property type="molecule type" value="Genomic_DNA"/>
</dbReference>
<dbReference type="SUPFAM" id="SSF47384">
    <property type="entry name" value="Homodimeric domain of signal transducing histidine kinase"/>
    <property type="match status" value="1"/>
</dbReference>
<dbReference type="CDD" id="cd00075">
    <property type="entry name" value="HATPase"/>
    <property type="match status" value="1"/>
</dbReference>
<dbReference type="FunFam" id="2.60.40.10:FF:000791">
    <property type="entry name" value="Two-component system sensor histidine kinase/response regulator"/>
    <property type="match status" value="1"/>
</dbReference>
<feature type="coiled-coil region" evidence="6">
    <location>
        <begin position="817"/>
        <end position="851"/>
    </location>
</feature>
<dbReference type="Pfam" id="PF07494">
    <property type="entry name" value="Reg_prop"/>
    <property type="match status" value="5"/>
</dbReference>
<evidence type="ECO:0000313" key="10">
    <source>
        <dbReference type="Proteomes" id="UP000441333"/>
    </source>
</evidence>
<dbReference type="Gene3D" id="3.30.565.10">
    <property type="entry name" value="Histidine kinase-like ATPase, C-terminal domain"/>
    <property type="match status" value="1"/>
</dbReference>
<feature type="transmembrane region" description="Helical" evidence="7">
    <location>
        <begin position="795"/>
        <end position="815"/>
    </location>
</feature>
<comment type="catalytic activity">
    <reaction evidence="1">
        <text>ATP + protein L-histidine = ADP + protein N-phospho-L-histidine.</text>
        <dbReference type="EC" id="2.7.13.3"/>
    </reaction>
</comment>
<keyword evidence="7" id="KW-1133">Transmembrane helix</keyword>
<protein>
    <recommendedName>
        <fullName evidence="2">histidine kinase</fullName>
        <ecNumber evidence="2">2.7.13.3</ecNumber>
    </recommendedName>
</protein>
<dbReference type="SUPFAM" id="SSF63829">
    <property type="entry name" value="Calcium-dependent phosphotriesterase"/>
    <property type="match status" value="3"/>
</dbReference>
<dbReference type="InterPro" id="IPR015943">
    <property type="entry name" value="WD40/YVTN_repeat-like_dom_sf"/>
</dbReference>
<evidence type="ECO:0000256" key="4">
    <source>
        <dbReference type="ARBA" id="ARBA00022679"/>
    </source>
</evidence>
<evidence type="ECO:0000256" key="7">
    <source>
        <dbReference type="SAM" id="Phobius"/>
    </source>
</evidence>
<keyword evidence="7" id="KW-0812">Transmembrane</keyword>
<dbReference type="SMART" id="SM00388">
    <property type="entry name" value="HisKA"/>
    <property type="match status" value="1"/>
</dbReference>
<dbReference type="InterPro" id="IPR011123">
    <property type="entry name" value="Y_Y_Y"/>
</dbReference>
<evidence type="ECO:0000256" key="1">
    <source>
        <dbReference type="ARBA" id="ARBA00000085"/>
    </source>
</evidence>
<dbReference type="Gene3D" id="2.60.40.10">
    <property type="entry name" value="Immunoglobulins"/>
    <property type="match status" value="1"/>
</dbReference>
<dbReference type="PRINTS" id="PR00344">
    <property type="entry name" value="BCTRLSENSOR"/>
</dbReference>
<dbReference type="SUPFAM" id="SSF55874">
    <property type="entry name" value="ATPase domain of HSP90 chaperone/DNA topoisomerase II/histidine kinase"/>
    <property type="match status" value="1"/>
</dbReference>
<dbReference type="PROSITE" id="PS50109">
    <property type="entry name" value="HIS_KIN"/>
    <property type="match status" value="1"/>
</dbReference>
<evidence type="ECO:0000256" key="3">
    <source>
        <dbReference type="ARBA" id="ARBA00022553"/>
    </source>
</evidence>
<feature type="domain" description="Histidine kinase" evidence="8">
    <location>
        <begin position="858"/>
        <end position="1075"/>
    </location>
</feature>
<keyword evidence="5" id="KW-0418">Kinase</keyword>
<dbReference type="InterPro" id="IPR004358">
    <property type="entry name" value="Sig_transdc_His_kin-like_C"/>
</dbReference>
<keyword evidence="10" id="KW-1185">Reference proteome</keyword>
<keyword evidence="7" id="KW-0472">Membrane</keyword>
<name>A0A6N6MM44_9FLAO</name>
<reference evidence="9 10" key="1">
    <citation type="submission" date="2019-09" db="EMBL/GenBank/DDBJ databases">
        <authorList>
            <person name="Cao W.R."/>
        </authorList>
    </citation>
    <scope>NUCLEOTIDE SEQUENCE [LARGE SCALE GENOMIC DNA]</scope>
    <source>
        <strain evidence="9 10">B1N29</strain>
    </source>
</reference>
<accession>A0A6N6MM44</accession>
<dbReference type="InterPro" id="IPR011110">
    <property type="entry name" value="Reg_prop"/>
</dbReference>
<evidence type="ECO:0000256" key="5">
    <source>
        <dbReference type="ARBA" id="ARBA00022777"/>
    </source>
</evidence>
<dbReference type="CDD" id="cd00082">
    <property type="entry name" value="HisKA"/>
    <property type="match status" value="1"/>
</dbReference>
<dbReference type="Gene3D" id="2.130.10.10">
    <property type="entry name" value="YVTN repeat-like/Quinoprotein amine dehydrogenase"/>
    <property type="match status" value="2"/>
</dbReference>
<evidence type="ECO:0000256" key="6">
    <source>
        <dbReference type="SAM" id="Coils"/>
    </source>
</evidence>
<dbReference type="InterPro" id="IPR036890">
    <property type="entry name" value="HATPase_C_sf"/>
</dbReference>
<dbReference type="Pfam" id="PF02518">
    <property type="entry name" value="HATPase_c"/>
    <property type="match status" value="1"/>
</dbReference>
<keyword evidence="3" id="KW-0597">Phosphoprotein</keyword>
<comment type="caution">
    <text evidence="9">The sequence shown here is derived from an EMBL/GenBank/DDBJ whole genome shotgun (WGS) entry which is preliminary data.</text>
</comment>
<dbReference type="Gene3D" id="1.10.287.130">
    <property type="match status" value="1"/>
</dbReference>
<dbReference type="InterPro" id="IPR036097">
    <property type="entry name" value="HisK_dim/P_sf"/>
</dbReference>
<organism evidence="9 10">
    <name type="scientific">Pseudotamlana haliotis</name>
    <dbReference type="NCBI Taxonomy" id="2614804"/>
    <lineage>
        <taxon>Bacteria</taxon>
        <taxon>Pseudomonadati</taxon>
        <taxon>Bacteroidota</taxon>
        <taxon>Flavobacteriia</taxon>
        <taxon>Flavobacteriales</taxon>
        <taxon>Flavobacteriaceae</taxon>
        <taxon>Pseudotamlana</taxon>
    </lineage>
</organism>
<dbReference type="AlphaFoldDB" id="A0A6N6MM44"/>
<dbReference type="EC" id="2.7.13.3" evidence="2"/>
<dbReference type="SMART" id="SM00387">
    <property type="entry name" value="HATPase_c"/>
    <property type="match status" value="1"/>
</dbReference>